<dbReference type="EMBL" id="MDYN01000008">
    <property type="protein sequence ID" value="OQD86096.1"/>
    <property type="molecule type" value="Genomic_DNA"/>
</dbReference>
<protein>
    <recommendedName>
        <fullName evidence="4">Glucose-repressible gene protein</fullName>
    </recommendedName>
</protein>
<accession>A0A1V6QB81</accession>
<dbReference type="PANTHER" id="PTHR38789">
    <property type="entry name" value="REPRESSIBLE PROTEIN GRG1, PUTATIVE (AFU_ORTHOLOGUE AFUA_5G14210)-RELATED"/>
    <property type="match status" value="1"/>
</dbReference>
<evidence type="ECO:0000256" key="1">
    <source>
        <dbReference type="SAM" id="MobiDB-lite"/>
    </source>
</evidence>
<dbReference type="AlphaFoldDB" id="A0A1V6QB81"/>
<reference evidence="3" key="1">
    <citation type="journal article" date="2017" name="Nat. Microbiol.">
        <title>Global analysis of biosynthetic gene clusters reveals vast potential of secondary metabolite production in Penicillium species.</title>
        <authorList>
            <person name="Nielsen J.C."/>
            <person name="Grijseels S."/>
            <person name="Prigent S."/>
            <person name="Ji B."/>
            <person name="Dainat J."/>
            <person name="Nielsen K.F."/>
            <person name="Frisvad J.C."/>
            <person name="Workman M."/>
            <person name="Nielsen J."/>
        </authorList>
    </citation>
    <scope>NUCLEOTIDE SEQUENCE [LARGE SCALE GENOMIC DNA]</scope>
    <source>
        <strain evidence="3">IBT 31811</strain>
    </source>
</reference>
<sequence>MDTAENAANYVTETVKGTGAEASKETNKQVAKDDDAKLSTRATAAKDALVDKKDEKAHDTKADLSKEQAKHG</sequence>
<gene>
    <name evidence="2" type="ORF">PENANT_c008G04856</name>
</gene>
<dbReference type="OrthoDB" id="10039103at2759"/>
<dbReference type="InterPro" id="IPR020100">
    <property type="entry name" value="Glc-repressible_Grg1"/>
</dbReference>
<name>A0A1V6QB81_9EURO</name>
<evidence type="ECO:0000313" key="2">
    <source>
        <dbReference type="EMBL" id="OQD86096.1"/>
    </source>
</evidence>
<dbReference type="Proteomes" id="UP000191672">
    <property type="component" value="Unassembled WGS sequence"/>
</dbReference>
<comment type="caution">
    <text evidence="2">The sequence shown here is derived from an EMBL/GenBank/DDBJ whole genome shotgun (WGS) entry which is preliminary data.</text>
</comment>
<feature type="compositionally biased region" description="Basic and acidic residues" evidence="1">
    <location>
        <begin position="22"/>
        <end position="38"/>
    </location>
</feature>
<dbReference type="PANTHER" id="PTHR38789:SF1">
    <property type="entry name" value="GLUCOSE-REPRESSIBLE GENE PROTEIN-RELATED"/>
    <property type="match status" value="1"/>
</dbReference>
<feature type="compositionally biased region" description="Basic and acidic residues" evidence="1">
    <location>
        <begin position="48"/>
        <end position="72"/>
    </location>
</feature>
<evidence type="ECO:0000313" key="3">
    <source>
        <dbReference type="Proteomes" id="UP000191672"/>
    </source>
</evidence>
<feature type="region of interest" description="Disordered" evidence="1">
    <location>
        <begin position="1"/>
        <end position="72"/>
    </location>
</feature>
<proteinExistence type="predicted"/>
<dbReference type="Pfam" id="PF11034">
    <property type="entry name" value="Grg1"/>
    <property type="match status" value="1"/>
</dbReference>
<evidence type="ECO:0008006" key="4">
    <source>
        <dbReference type="Google" id="ProtNLM"/>
    </source>
</evidence>
<keyword evidence="3" id="KW-1185">Reference proteome</keyword>
<organism evidence="2 3">
    <name type="scientific">Penicillium antarcticum</name>
    <dbReference type="NCBI Taxonomy" id="416450"/>
    <lineage>
        <taxon>Eukaryota</taxon>
        <taxon>Fungi</taxon>
        <taxon>Dikarya</taxon>
        <taxon>Ascomycota</taxon>
        <taxon>Pezizomycotina</taxon>
        <taxon>Eurotiomycetes</taxon>
        <taxon>Eurotiomycetidae</taxon>
        <taxon>Eurotiales</taxon>
        <taxon>Aspergillaceae</taxon>
        <taxon>Penicillium</taxon>
    </lineage>
</organism>